<dbReference type="InterPro" id="IPR043129">
    <property type="entry name" value="ATPase_NBD"/>
</dbReference>
<dbReference type="InterPro" id="IPR000600">
    <property type="entry name" value="ROK"/>
</dbReference>
<comment type="caution">
    <text evidence="2">The sequence shown here is derived from an EMBL/GenBank/DDBJ whole genome shotgun (WGS) entry which is preliminary data.</text>
</comment>
<evidence type="ECO:0000313" key="3">
    <source>
        <dbReference type="Proteomes" id="UP000024559"/>
    </source>
</evidence>
<reference evidence="3" key="1">
    <citation type="submission" date="2013-12" db="EMBL/GenBank/DDBJ databases">
        <title>Genome sequences of Streptococcus thermophilus strains MTH17CL396 and M17PTZA496 isolated from Fontina cheese in Valle d'Aosta region (Italy).</title>
        <authorList>
            <person name="Treu L."/>
            <person name="Giacomini A."/>
            <person name="Corich V."/>
            <person name="Vendramin V."/>
            <person name="Bovo B."/>
        </authorList>
    </citation>
    <scope>NUCLEOTIDE SEQUENCE [LARGE SCALE GENOMIC DNA]</scope>
    <source>
        <strain evidence="3">M17PTZA496</strain>
    </source>
</reference>
<dbReference type="AlphaFoldDB" id="A0A0E2Q146"/>
<dbReference type="PATRIC" id="fig|1433289.7.peg.1102"/>
<dbReference type="EMBL" id="AZJT01000045">
    <property type="protein sequence ID" value="ETW89630.1"/>
    <property type="molecule type" value="Genomic_DNA"/>
</dbReference>
<sequence length="306" mass="32800">MILAIDIGGTFIKFGLVDDDFRISSQSKESTPTTIDDFWRILESIVSSFKNDISGIAIACPGKINSKHGFVFKGGLIPYLTSIPLGTRLSKIFQLPVKVINDADAAALAEARYGSLQDLDCGAALVLGTGVGLGLVSQGALLTPLSVTQYLRAPSPQSLGQTVLPFQLGLFKQALFSLVANKGSAVGFVHEASQILGLEQDDGLAVFSALDDNHSGQLKRLFKDYCHEIAVLILNLQSFLKLDRVVIGGGISRQNSLIEGLVNAYEESFNEDSELGFDPISIQSCHFHNDSNLLGAASYFTSENAL</sequence>
<dbReference type="Gene3D" id="3.30.420.40">
    <property type="match status" value="3"/>
</dbReference>
<organism evidence="2 3">
    <name type="scientific">Streptococcus thermophilus M17PTZA496</name>
    <dbReference type="NCBI Taxonomy" id="1433289"/>
    <lineage>
        <taxon>Bacteria</taxon>
        <taxon>Bacillati</taxon>
        <taxon>Bacillota</taxon>
        <taxon>Bacilli</taxon>
        <taxon>Lactobacillales</taxon>
        <taxon>Streptococcaceae</taxon>
        <taxon>Streptococcus</taxon>
    </lineage>
</organism>
<dbReference type="Pfam" id="PF00480">
    <property type="entry name" value="ROK"/>
    <property type="match status" value="2"/>
</dbReference>
<name>A0A0E2Q146_STRTR</name>
<proteinExistence type="inferred from homology"/>
<dbReference type="RefSeq" id="WP_084828775.1">
    <property type="nucleotide sequence ID" value="NZ_CM002372.1"/>
</dbReference>
<dbReference type="PANTHER" id="PTHR18964:SF170">
    <property type="entry name" value="SUGAR KINASE"/>
    <property type="match status" value="1"/>
</dbReference>
<dbReference type="Proteomes" id="UP000024559">
    <property type="component" value="Chromosome"/>
</dbReference>
<comment type="similarity">
    <text evidence="1">Belongs to the ROK (NagC/XylR) family.</text>
</comment>
<dbReference type="HOGENOM" id="CLU_036604_0_2_9"/>
<dbReference type="SUPFAM" id="SSF53067">
    <property type="entry name" value="Actin-like ATPase domain"/>
    <property type="match status" value="1"/>
</dbReference>
<gene>
    <name evidence="2" type="ORF">X841_05430</name>
</gene>
<accession>A0A0E2Q146</accession>
<evidence type="ECO:0000313" key="2">
    <source>
        <dbReference type="EMBL" id="ETW89630.1"/>
    </source>
</evidence>
<evidence type="ECO:0000256" key="1">
    <source>
        <dbReference type="ARBA" id="ARBA00006479"/>
    </source>
</evidence>
<dbReference type="PANTHER" id="PTHR18964">
    <property type="entry name" value="ROK (REPRESSOR, ORF, KINASE) FAMILY"/>
    <property type="match status" value="1"/>
</dbReference>
<protein>
    <submittedName>
        <fullName evidence="2">Transcriptional regulator</fullName>
    </submittedName>
</protein>